<reference evidence="3" key="1">
    <citation type="submission" date="2024-06" db="EMBL/GenBank/DDBJ databases">
        <title>Radixoralia hellwigii gen. nov., sp nov., isolated from a root canal in the human oral cavity.</title>
        <authorList>
            <person name="Bartsch S."/>
            <person name="Wittmer A."/>
            <person name="Schulz A.-K."/>
            <person name="Neumann-Schaal M."/>
            <person name="Wolf J."/>
            <person name="Gronow S."/>
            <person name="Tennert C."/>
            <person name="Haecker G."/>
            <person name="Cieplik F."/>
            <person name="Al-Ahmad A."/>
        </authorList>
    </citation>
    <scope>NUCLEOTIDE SEQUENCE [LARGE SCALE GENOMIC DNA]</scope>
    <source>
        <strain evidence="3">Wk13</strain>
    </source>
</reference>
<protein>
    <submittedName>
        <fullName evidence="2">Transketolase C-terminal domain-containing protein</fullName>
    </submittedName>
</protein>
<evidence type="ECO:0000313" key="2">
    <source>
        <dbReference type="EMBL" id="MFA9948868.1"/>
    </source>
</evidence>
<dbReference type="CDD" id="cd07033">
    <property type="entry name" value="TPP_PYR_DXS_TK_like"/>
    <property type="match status" value="1"/>
</dbReference>
<dbReference type="InterPro" id="IPR009014">
    <property type="entry name" value="Transketo_C/PFOR_II"/>
</dbReference>
<evidence type="ECO:0000313" key="3">
    <source>
        <dbReference type="Proteomes" id="UP001574673"/>
    </source>
</evidence>
<dbReference type="PANTHER" id="PTHR43825:SF1">
    <property type="entry name" value="TRANSKETOLASE-LIKE PYRIMIDINE-BINDING DOMAIN-CONTAINING PROTEIN"/>
    <property type="match status" value="1"/>
</dbReference>
<dbReference type="InterPro" id="IPR029061">
    <property type="entry name" value="THDP-binding"/>
</dbReference>
<dbReference type="SUPFAM" id="SSF52922">
    <property type="entry name" value="TK C-terminal domain-like"/>
    <property type="match status" value="1"/>
</dbReference>
<dbReference type="InterPro" id="IPR005475">
    <property type="entry name" value="Transketolase-like_Pyr-bd"/>
</dbReference>
<comment type="caution">
    <text evidence="2">The sequence shown here is derived from an EMBL/GenBank/DDBJ whole genome shotgun (WGS) entry which is preliminary data.</text>
</comment>
<dbReference type="EMBL" id="JBEUWX010000001">
    <property type="protein sequence ID" value="MFA9948868.1"/>
    <property type="molecule type" value="Genomic_DNA"/>
</dbReference>
<sequence>MSMEKKSLRLAYGQALVEAGNSHPDIVVLEADLGKSTMSYLFKEAWPERYFEMGIAEQNMASTAAGLALAGKIPFYSTFAVFALGRAYDQIRCSIAIPQANVRICGSSCGLSDFGDGKTHQSIEDANVVCALPNMTVLNPCDAVETRKMVQAMVKHQGPVYIRINRNDLPVFTPEEGEYEIGKMTRIVEGSDVVIFATGAMVWKSWEAAHQLKSEGIAAEVINVSTLKPLRKAEVLQHAAGKKAIVVVEEATKIGGLGSAIALAIAGELCVPFRHLGIEDQFGTSAHSYAELLEHFGLTEGHIAQTVRQALGK</sequence>
<name>A0ABV4UBG4_9RHOO</name>
<dbReference type="Gene3D" id="3.40.50.970">
    <property type="match status" value="1"/>
</dbReference>
<dbReference type="SMART" id="SM00861">
    <property type="entry name" value="Transket_pyr"/>
    <property type="match status" value="1"/>
</dbReference>
<dbReference type="Pfam" id="PF02779">
    <property type="entry name" value="Transket_pyr"/>
    <property type="match status" value="1"/>
</dbReference>
<dbReference type="InterPro" id="IPR051157">
    <property type="entry name" value="PDH/Transketolase"/>
</dbReference>
<gene>
    <name evidence="2" type="ORF">ABCS64_00755</name>
</gene>
<dbReference type="Gene3D" id="3.40.50.920">
    <property type="match status" value="1"/>
</dbReference>
<dbReference type="SUPFAM" id="SSF52518">
    <property type="entry name" value="Thiamin diphosphate-binding fold (THDP-binding)"/>
    <property type="match status" value="1"/>
</dbReference>
<accession>A0ABV4UBG4</accession>
<feature type="domain" description="Transketolase-like pyrimidine-binding" evidence="1">
    <location>
        <begin position="6"/>
        <end position="171"/>
    </location>
</feature>
<evidence type="ECO:0000259" key="1">
    <source>
        <dbReference type="SMART" id="SM00861"/>
    </source>
</evidence>
<dbReference type="RefSeq" id="WP_418890040.1">
    <property type="nucleotide sequence ID" value="NZ_JBEUWX010000001.1"/>
</dbReference>
<organism evidence="2 3">
    <name type="scientific">Dentiradicibacter hellwigii</name>
    <dbReference type="NCBI Taxonomy" id="3149053"/>
    <lineage>
        <taxon>Bacteria</taxon>
        <taxon>Pseudomonadati</taxon>
        <taxon>Pseudomonadota</taxon>
        <taxon>Betaproteobacteria</taxon>
        <taxon>Rhodocyclales</taxon>
        <taxon>Rhodocyclaceae</taxon>
        <taxon>Dentiradicibacter</taxon>
    </lineage>
</organism>
<dbReference type="Proteomes" id="UP001574673">
    <property type="component" value="Unassembled WGS sequence"/>
</dbReference>
<dbReference type="Pfam" id="PF02780">
    <property type="entry name" value="Transketolase_C"/>
    <property type="match status" value="1"/>
</dbReference>
<dbReference type="InterPro" id="IPR033248">
    <property type="entry name" value="Transketolase_C"/>
</dbReference>
<dbReference type="PANTHER" id="PTHR43825">
    <property type="entry name" value="PYRUVATE DEHYDROGENASE E1 COMPONENT"/>
    <property type="match status" value="1"/>
</dbReference>
<keyword evidence="3" id="KW-1185">Reference proteome</keyword>
<proteinExistence type="predicted"/>